<feature type="domain" description="UTP25 NTP hydrolase-like" evidence="1">
    <location>
        <begin position="38"/>
        <end position="81"/>
    </location>
</feature>
<proteinExistence type="predicted"/>
<organism evidence="2 3">
    <name type="scientific">Athelia psychrophila</name>
    <dbReference type="NCBI Taxonomy" id="1759441"/>
    <lineage>
        <taxon>Eukaryota</taxon>
        <taxon>Fungi</taxon>
        <taxon>Dikarya</taxon>
        <taxon>Basidiomycota</taxon>
        <taxon>Agaricomycotina</taxon>
        <taxon>Agaricomycetes</taxon>
        <taxon>Agaricomycetidae</taxon>
        <taxon>Atheliales</taxon>
        <taxon>Atheliaceae</taxon>
        <taxon>Athelia</taxon>
    </lineage>
</organism>
<feature type="non-terminal residue" evidence="2">
    <location>
        <position position="116"/>
    </location>
</feature>
<dbReference type="InterPro" id="IPR053940">
    <property type="entry name" value="UTP25_NTPase-like"/>
</dbReference>
<evidence type="ECO:0000259" key="1">
    <source>
        <dbReference type="Pfam" id="PF22916"/>
    </source>
</evidence>
<gene>
    <name evidence="2" type="ORF">FIBSPDRAFT_905847</name>
</gene>
<dbReference type="Proteomes" id="UP000076532">
    <property type="component" value="Unassembled WGS sequence"/>
</dbReference>
<name>A0A167T0M4_9AGAM</name>
<evidence type="ECO:0000313" key="2">
    <source>
        <dbReference type="EMBL" id="KZP02438.1"/>
    </source>
</evidence>
<dbReference type="STRING" id="436010.A0A167T0M4"/>
<keyword evidence="3" id="KW-1185">Reference proteome</keyword>
<dbReference type="EMBL" id="KV418571">
    <property type="protein sequence ID" value="KZP02438.1"/>
    <property type="molecule type" value="Genomic_DNA"/>
</dbReference>
<accession>A0A167T0M4</accession>
<sequence length="116" mass="13581">MPAPRFQLENHVCFRVYWLLVGAADKLAKAQGSHRVWLENYMETLRENCDDGFWVGAKTSAKQFLEFYGSDVVIASPLGWQFRRKICILARKQSAKPNEVLDTDFPHIKPWYFRQT</sequence>
<protein>
    <recommendedName>
        <fullName evidence="1">UTP25 NTP hydrolase-like domain-containing protein</fullName>
    </recommendedName>
</protein>
<dbReference type="Pfam" id="PF22916">
    <property type="entry name" value="UTP25_NTPase-like"/>
    <property type="match status" value="1"/>
</dbReference>
<dbReference type="AlphaFoldDB" id="A0A167T0M4"/>
<dbReference type="OrthoDB" id="10264378at2759"/>
<reference evidence="2 3" key="1">
    <citation type="journal article" date="2016" name="Mol. Biol. Evol.">
        <title>Comparative Genomics of Early-Diverging Mushroom-Forming Fungi Provides Insights into the Origins of Lignocellulose Decay Capabilities.</title>
        <authorList>
            <person name="Nagy L.G."/>
            <person name="Riley R."/>
            <person name="Tritt A."/>
            <person name="Adam C."/>
            <person name="Daum C."/>
            <person name="Floudas D."/>
            <person name="Sun H."/>
            <person name="Yadav J.S."/>
            <person name="Pangilinan J."/>
            <person name="Larsson K.H."/>
            <person name="Matsuura K."/>
            <person name="Barry K."/>
            <person name="Labutti K."/>
            <person name="Kuo R."/>
            <person name="Ohm R.A."/>
            <person name="Bhattacharya S.S."/>
            <person name="Shirouzu T."/>
            <person name="Yoshinaga Y."/>
            <person name="Martin F.M."/>
            <person name="Grigoriev I.V."/>
            <person name="Hibbett D.S."/>
        </authorList>
    </citation>
    <scope>NUCLEOTIDE SEQUENCE [LARGE SCALE GENOMIC DNA]</scope>
    <source>
        <strain evidence="2 3">CBS 109695</strain>
    </source>
</reference>
<evidence type="ECO:0000313" key="3">
    <source>
        <dbReference type="Proteomes" id="UP000076532"/>
    </source>
</evidence>